<proteinExistence type="predicted"/>
<dbReference type="Proteomes" id="UP001055811">
    <property type="component" value="Linkage Group LG07"/>
</dbReference>
<dbReference type="EMBL" id="CM042015">
    <property type="protein sequence ID" value="KAI3708563.1"/>
    <property type="molecule type" value="Genomic_DNA"/>
</dbReference>
<sequence length="1276" mass="145937">MLSEPPKLELKPLPKHVKYALLGDKDNLPVIVAADLTGEQEKELLKVLSKHKEAIGWTIADLKGISPTTCMHRIITEEGAKPARDTQRRLNPNLKEVVKKEVLKWLDAGIIYPISDSEWVSPTQTVPKKSGITVVDTKDGDKVSTRPVTGWRVCIDYRKLNTATSKDHFPLPFIDQIMEKLVGHKYYCFLDGYSGYNQIAIHPEDQAKTTFTCPYGTFAFRRMLFGLCNAPATFQRCMMAIFSNMIGDALEIFMDDFSIFGPTFEALLESIGKSIGKMCRIEFGTLLGKESLHGQRRDSVRSHASFIFDEECVKAFNILKNKLVEAPILKPPDWTQPFEIMCDASDYAAGAVLGQKVDRKPVVICYASKTFSEAHAVRHLLAKKESKPRLIRWILLLQEFDVEIKDKKGAENVVADHLSRLPAEGLEAGIKDSFPDEQLLDLTGAPWYANYVNFLATGAMPAHWTKQRQKQFRTYAKRYIWDDSDLFKVGEDQIIRRCVPDEEIGEIMDHCHASACGGHFSMKKTGYKILESGFYWPTIFKDAHKMVKECLNCQQLGIAVDYVSKWIEAEATRTNDHHVVCKFVKKNIFTRHGVPRVIISDGGSHFKNFKFGRLLKHYGVNHRIATPYHPQTSGQVEVSNRQIKKILQKTVKTDRKDWSLRLDDALWAYRTAFKTPIGTTSYRLVYGKGCHLPVELANRALWAVKQVNMDYTEAGKERKLQLSELEELRDEAYENASTYKSKMKRYHDVKLRLKTFEVGQKVWLYNSRLKMFPGKLRSKWNGPYAVVSITDYGTVEIQDLKGGQPFKVNGHRLKPYVVAGTFHKLEVETVEFVAKMSSSASSESIDWNSLATGVDRTLAYRFCNRRSIHQHKRILPARPVNWELTKESGILEHLQDWLVQTGYEDGELTYTCRAIENVVHMGEPIYREVFLQFLANYHFDDQPLGMDTEEMVQFRLGNHNRSCSLREFGYRIGLYTPEESEASGFGPFHRHANYDADNSFSPADYWNTISSTRYHENTVREGLMHLPAHQMLHRLISTMFWPRADEERVLPRELHLIWCLTRMLQTFNIPYFVASYFKQLTDAPMKYIALGGGHYVMRLAYSYGLLSKYNTRGLTVIQPVPFSPPTTTSRDVIYGDDGITSVDRAPFPVLRAEPSTSRKRPRVSFNLPRGLSPAIMESRFLADEVKTVQQALQTHKQEHRVQAMALHEVDRRTKNTHEQLFWLMECCLKLRQSAEITAPRHLIGRDAVISHLTIVSTLVITATRALQSRAAAVRNT</sequence>
<name>A0ACB9AFS2_CICIN</name>
<evidence type="ECO:0000313" key="2">
    <source>
        <dbReference type="Proteomes" id="UP001055811"/>
    </source>
</evidence>
<comment type="caution">
    <text evidence="1">The sequence shown here is derived from an EMBL/GenBank/DDBJ whole genome shotgun (WGS) entry which is preliminary data.</text>
</comment>
<accession>A0ACB9AFS2</accession>
<protein>
    <submittedName>
        <fullName evidence="1">Uncharacterized protein</fullName>
    </submittedName>
</protein>
<gene>
    <name evidence="1" type="ORF">L2E82_37811</name>
</gene>
<reference evidence="1 2" key="2">
    <citation type="journal article" date="2022" name="Mol. Ecol. Resour.">
        <title>The genomes of chicory, endive, great burdock and yacon provide insights into Asteraceae paleo-polyploidization history and plant inulin production.</title>
        <authorList>
            <person name="Fan W."/>
            <person name="Wang S."/>
            <person name="Wang H."/>
            <person name="Wang A."/>
            <person name="Jiang F."/>
            <person name="Liu H."/>
            <person name="Zhao H."/>
            <person name="Xu D."/>
            <person name="Zhang Y."/>
        </authorList>
    </citation>
    <scope>NUCLEOTIDE SEQUENCE [LARGE SCALE GENOMIC DNA]</scope>
    <source>
        <strain evidence="2">cv. Punajuju</strain>
        <tissue evidence="1">Leaves</tissue>
    </source>
</reference>
<keyword evidence="2" id="KW-1185">Reference proteome</keyword>
<reference evidence="2" key="1">
    <citation type="journal article" date="2022" name="Mol. Ecol. Resour.">
        <title>The genomes of chicory, endive, great burdock and yacon provide insights into Asteraceae palaeo-polyploidization history and plant inulin production.</title>
        <authorList>
            <person name="Fan W."/>
            <person name="Wang S."/>
            <person name="Wang H."/>
            <person name="Wang A."/>
            <person name="Jiang F."/>
            <person name="Liu H."/>
            <person name="Zhao H."/>
            <person name="Xu D."/>
            <person name="Zhang Y."/>
        </authorList>
    </citation>
    <scope>NUCLEOTIDE SEQUENCE [LARGE SCALE GENOMIC DNA]</scope>
    <source>
        <strain evidence="2">cv. Punajuju</strain>
    </source>
</reference>
<evidence type="ECO:0000313" key="1">
    <source>
        <dbReference type="EMBL" id="KAI3708563.1"/>
    </source>
</evidence>
<organism evidence="1 2">
    <name type="scientific">Cichorium intybus</name>
    <name type="common">Chicory</name>
    <dbReference type="NCBI Taxonomy" id="13427"/>
    <lineage>
        <taxon>Eukaryota</taxon>
        <taxon>Viridiplantae</taxon>
        <taxon>Streptophyta</taxon>
        <taxon>Embryophyta</taxon>
        <taxon>Tracheophyta</taxon>
        <taxon>Spermatophyta</taxon>
        <taxon>Magnoliopsida</taxon>
        <taxon>eudicotyledons</taxon>
        <taxon>Gunneridae</taxon>
        <taxon>Pentapetalae</taxon>
        <taxon>asterids</taxon>
        <taxon>campanulids</taxon>
        <taxon>Asterales</taxon>
        <taxon>Asteraceae</taxon>
        <taxon>Cichorioideae</taxon>
        <taxon>Cichorieae</taxon>
        <taxon>Cichoriinae</taxon>
        <taxon>Cichorium</taxon>
    </lineage>
</organism>